<keyword evidence="13 17" id="KW-0472">Membrane</keyword>
<evidence type="ECO:0000256" key="13">
    <source>
        <dbReference type="ARBA" id="ARBA00023136"/>
    </source>
</evidence>
<evidence type="ECO:0000313" key="20">
    <source>
        <dbReference type="Proteomes" id="UP001231518"/>
    </source>
</evidence>
<evidence type="ECO:0000256" key="2">
    <source>
        <dbReference type="ARBA" id="ARBA00004174"/>
    </source>
</evidence>
<evidence type="ECO:0000256" key="4">
    <source>
        <dbReference type="ARBA" id="ARBA00010617"/>
    </source>
</evidence>
<evidence type="ECO:0000256" key="9">
    <source>
        <dbReference type="ARBA" id="ARBA00022848"/>
    </source>
</evidence>
<keyword evidence="8" id="KW-0256">Endoplasmic reticulum</keyword>
<dbReference type="GO" id="GO:0016712">
    <property type="term" value="F:oxidoreductase activity, acting on paired donors, with incorporation or reduction of molecular oxygen, reduced flavin or flavoprotein as one donor, and incorporation of one atom of oxygen"/>
    <property type="evidence" value="ECO:0007669"/>
    <property type="project" value="UniProtKB-EC"/>
</dbReference>
<dbReference type="PROSITE" id="PS00086">
    <property type="entry name" value="CYTOCHROME_P450"/>
    <property type="match status" value="1"/>
</dbReference>
<dbReference type="GO" id="GO:0020037">
    <property type="term" value="F:heme binding"/>
    <property type="evidence" value="ECO:0007669"/>
    <property type="project" value="InterPro"/>
</dbReference>
<reference evidence="18" key="1">
    <citation type="submission" date="2015-11" db="EMBL/GenBank/DDBJ databases">
        <title>Identification and bioinformatics analysis of genes of the CYP6AE88 and CYP332A1 in Mythimna separata.</title>
        <authorList>
            <person name="Li M."/>
        </authorList>
    </citation>
    <scope>NUCLEOTIDE SEQUENCE</scope>
</reference>
<dbReference type="InterPro" id="IPR017972">
    <property type="entry name" value="Cyt_P450_CS"/>
</dbReference>
<keyword evidence="12 16" id="KW-0503">Monooxygenase</keyword>
<evidence type="ECO:0000256" key="3">
    <source>
        <dbReference type="ARBA" id="ARBA00004406"/>
    </source>
</evidence>
<evidence type="ECO:0000256" key="10">
    <source>
        <dbReference type="ARBA" id="ARBA00023002"/>
    </source>
</evidence>
<dbReference type="PRINTS" id="PR00463">
    <property type="entry name" value="EP450I"/>
</dbReference>
<dbReference type="EMBL" id="JARGEI010000003">
    <property type="protein sequence ID" value="KAJ8734140.1"/>
    <property type="molecule type" value="Genomic_DNA"/>
</dbReference>
<gene>
    <name evidence="19" type="ORF">PYW07_014691</name>
</gene>
<sequence>MLGLIVQVFLVFVISCLSIFYLFARSKYGYWKQRGVPYEEPTFIFGNLSFLMRKSFWDFFYDLSKKYNKYDYFGIFLSWQPLLVLNSNELAKKVLVKDSDSFQDRYSYSGVNDDPLGSLNLFSIKSPMWAQMRNEISPMFTSSRLRGFTELMNINSGELVRRIQKDYIESKEPVDLKKVFSMYTSDTVAYTVFGIRMSALKELTSPLWYITCHMVKWTFWRGFEFTMIFFLPAAAEILKLKFFSQPATEYIRKMFMEVVDERQKTGQTSDKDLVNHLLKLKSNLKLPAGSDSQLADNLMMAQAAVFILGSIETSSTTLTYMLHELAYHPDEQEKLYKAVSEALKESGKDVLEYDDLMKIKYVTACIHETLRKYPPVPHLDRLCNKAYQLTDELLVEPGTPVFVNVVGIHYNEEWYPEPEEWRPERFINSSDSDNHDFKFLPFGEGPRFCIGKRYGMMQIRTAIAHMIMKYKFLPDGPKHLEADSYSVILGPKGGGKVKFVPRT</sequence>
<dbReference type="PANTHER" id="PTHR24292">
    <property type="entry name" value="CYTOCHROME P450"/>
    <property type="match status" value="1"/>
</dbReference>
<dbReference type="CDD" id="cd11056">
    <property type="entry name" value="CYP6-like"/>
    <property type="match status" value="1"/>
</dbReference>
<dbReference type="PRINTS" id="PR00385">
    <property type="entry name" value="P450"/>
</dbReference>
<proteinExistence type="evidence at transcript level"/>
<name>A0A172MFA5_MYTSE</name>
<keyword evidence="11 15" id="KW-0408">Iron</keyword>
<evidence type="ECO:0000256" key="12">
    <source>
        <dbReference type="ARBA" id="ARBA00023033"/>
    </source>
</evidence>
<keyword evidence="7 15" id="KW-0479">Metal-binding</keyword>
<reference evidence="19" key="2">
    <citation type="submission" date="2023-03" db="EMBL/GenBank/DDBJ databases">
        <title>Chromosome-level genomes of two armyworms, Mythimna separata and Mythimna loreyi, provide insights into the biosynthesis and reception of sex pheromones.</title>
        <authorList>
            <person name="Zhao H."/>
        </authorList>
    </citation>
    <scope>NUCLEOTIDE SEQUENCE</scope>
    <source>
        <strain evidence="19">BeijingLab</strain>
        <tissue evidence="19">Pupa</tissue>
    </source>
</reference>
<evidence type="ECO:0000256" key="17">
    <source>
        <dbReference type="SAM" id="Phobius"/>
    </source>
</evidence>
<dbReference type="SUPFAM" id="SSF48264">
    <property type="entry name" value="Cytochrome P450"/>
    <property type="match status" value="1"/>
</dbReference>
<dbReference type="InterPro" id="IPR050476">
    <property type="entry name" value="Insect_CytP450_Detox"/>
</dbReference>
<evidence type="ECO:0000256" key="14">
    <source>
        <dbReference type="ARBA" id="ARBA00047827"/>
    </source>
</evidence>
<dbReference type="GO" id="GO:0005506">
    <property type="term" value="F:iron ion binding"/>
    <property type="evidence" value="ECO:0007669"/>
    <property type="project" value="InterPro"/>
</dbReference>
<keyword evidence="20" id="KW-1185">Reference proteome</keyword>
<dbReference type="PANTHER" id="PTHR24292:SF54">
    <property type="entry name" value="CYP9F3-RELATED"/>
    <property type="match status" value="1"/>
</dbReference>
<comment type="cofactor">
    <cofactor evidence="1 15">
        <name>heme</name>
        <dbReference type="ChEBI" id="CHEBI:30413"/>
    </cofactor>
</comment>
<evidence type="ECO:0000256" key="11">
    <source>
        <dbReference type="ARBA" id="ARBA00023004"/>
    </source>
</evidence>
<dbReference type="EC" id="1.14.14.1" evidence="5"/>
<keyword evidence="9" id="KW-0492">Microsome</keyword>
<dbReference type="Pfam" id="PF00067">
    <property type="entry name" value="p450"/>
    <property type="match status" value="1"/>
</dbReference>
<keyword evidence="17" id="KW-0812">Transmembrane</keyword>
<keyword evidence="6 15" id="KW-0349">Heme</keyword>
<dbReference type="Proteomes" id="UP001231518">
    <property type="component" value="Chromosome 5"/>
</dbReference>
<evidence type="ECO:0000256" key="7">
    <source>
        <dbReference type="ARBA" id="ARBA00022723"/>
    </source>
</evidence>
<accession>A0A172MFA5</accession>
<evidence type="ECO:0000256" key="5">
    <source>
        <dbReference type="ARBA" id="ARBA00012109"/>
    </source>
</evidence>
<comment type="catalytic activity">
    <reaction evidence="14">
        <text>an organic molecule + reduced [NADPH--hemoprotein reductase] + O2 = an alcohol + oxidized [NADPH--hemoprotein reductase] + H2O + H(+)</text>
        <dbReference type="Rhea" id="RHEA:17149"/>
        <dbReference type="Rhea" id="RHEA-COMP:11964"/>
        <dbReference type="Rhea" id="RHEA-COMP:11965"/>
        <dbReference type="ChEBI" id="CHEBI:15377"/>
        <dbReference type="ChEBI" id="CHEBI:15378"/>
        <dbReference type="ChEBI" id="CHEBI:15379"/>
        <dbReference type="ChEBI" id="CHEBI:30879"/>
        <dbReference type="ChEBI" id="CHEBI:57618"/>
        <dbReference type="ChEBI" id="CHEBI:58210"/>
        <dbReference type="ChEBI" id="CHEBI:142491"/>
        <dbReference type="EC" id="1.14.14.1"/>
    </reaction>
</comment>
<dbReference type="FunFam" id="1.10.630.10:FF:000042">
    <property type="entry name" value="Cytochrome P450"/>
    <property type="match status" value="1"/>
</dbReference>
<feature type="transmembrane region" description="Helical" evidence="17">
    <location>
        <begin position="6"/>
        <end position="24"/>
    </location>
</feature>
<organism evidence="18">
    <name type="scientific">Mythimna separata</name>
    <name type="common">Oriental armyworm</name>
    <name type="synonym">Pseudaletia separata</name>
    <dbReference type="NCBI Taxonomy" id="271217"/>
    <lineage>
        <taxon>Eukaryota</taxon>
        <taxon>Metazoa</taxon>
        <taxon>Ecdysozoa</taxon>
        <taxon>Arthropoda</taxon>
        <taxon>Hexapoda</taxon>
        <taxon>Insecta</taxon>
        <taxon>Pterygota</taxon>
        <taxon>Neoptera</taxon>
        <taxon>Endopterygota</taxon>
        <taxon>Lepidoptera</taxon>
        <taxon>Glossata</taxon>
        <taxon>Ditrysia</taxon>
        <taxon>Noctuoidea</taxon>
        <taxon>Noctuidae</taxon>
        <taxon>Noctuinae</taxon>
        <taxon>Hadenini</taxon>
        <taxon>Mythimna</taxon>
    </lineage>
</organism>
<dbReference type="InterPro" id="IPR036396">
    <property type="entry name" value="Cyt_P450_sf"/>
</dbReference>
<evidence type="ECO:0000256" key="6">
    <source>
        <dbReference type="ARBA" id="ARBA00022617"/>
    </source>
</evidence>
<comment type="similarity">
    <text evidence="4 16">Belongs to the cytochrome P450 family.</text>
</comment>
<protein>
    <recommendedName>
        <fullName evidence="5">unspecific monooxygenase</fullName>
        <ecNumber evidence="5">1.14.14.1</ecNumber>
    </recommendedName>
</protein>
<evidence type="ECO:0000313" key="18">
    <source>
        <dbReference type="EMBL" id="ANC96677.1"/>
    </source>
</evidence>
<dbReference type="OrthoDB" id="2789670at2759"/>
<dbReference type="InterPro" id="IPR001128">
    <property type="entry name" value="Cyt_P450"/>
</dbReference>
<evidence type="ECO:0000256" key="16">
    <source>
        <dbReference type="RuleBase" id="RU000461"/>
    </source>
</evidence>
<dbReference type="EMBL" id="KU145394">
    <property type="protein sequence ID" value="ANC96677.1"/>
    <property type="molecule type" value="mRNA"/>
</dbReference>
<dbReference type="GO" id="GO:0005789">
    <property type="term" value="C:endoplasmic reticulum membrane"/>
    <property type="evidence" value="ECO:0007669"/>
    <property type="project" value="UniProtKB-SubCell"/>
</dbReference>
<comment type="subcellular location">
    <subcellularLocation>
        <location evidence="3">Endoplasmic reticulum membrane</location>
        <topology evidence="3">Peripheral membrane protein</topology>
    </subcellularLocation>
    <subcellularLocation>
        <location evidence="2">Microsome membrane</location>
        <topology evidence="2">Peripheral membrane protein</topology>
    </subcellularLocation>
</comment>
<evidence type="ECO:0000256" key="1">
    <source>
        <dbReference type="ARBA" id="ARBA00001971"/>
    </source>
</evidence>
<dbReference type="Gene3D" id="1.10.630.10">
    <property type="entry name" value="Cytochrome P450"/>
    <property type="match status" value="1"/>
</dbReference>
<dbReference type="InterPro" id="IPR002401">
    <property type="entry name" value="Cyt_P450_E_grp-I"/>
</dbReference>
<dbReference type="AlphaFoldDB" id="A0A172MFA5"/>
<evidence type="ECO:0000256" key="15">
    <source>
        <dbReference type="PIRSR" id="PIRSR602401-1"/>
    </source>
</evidence>
<evidence type="ECO:0000256" key="8">
    <source>
        <dbReference type="ARBA" id="ARBA00022824"/>
    </source>
</evidence>
<evidence type="ECO:0000313" key="19">
    <source>
        <dbReference type="EMBL" id="KAJ8734140.1"/>
    </source>
</evidence>
<feature type="binding site" description="axial binding residue" evidence="15">
    <location>
        <position position="449"/>
    </location>
    <ligand>
        <name>heme</name>
        <dbReference type="ChEBI" id="CHEBI:30413"/>
    </ligand>
    <ligandPart>
        <name>Fe</name>
        <dbReference type="ChEBI" id="CHEBI:18248"/>
    </ligandPart>
</feature>
<keyword evidence="17" id="KW-1133">Transmembrane helix</keyword>
<keyword evidence="10 16" id="KW-0560">Oxidoreductase</keyword>